<sequence>MQKLTTLQKTCLTNFLAALINQKDARILIPANEQSSGFWFGGGNLVQDQDGSIWICGRYRNHGDSRTGLEAGQRGLECAIFRSDNSGQNFTKIHSWSKADLSHPGRKVLSIEGTALHQRNDGSWELFISTEKDMSYPEALTSFQKPGTGVWTIDKMSGYSLQKFDLSTLERVFENAERPEYLHVKDPVVFDAPNGDTALIFCTHPFTWASGNSALALRKKGQENFQLHSWELVSRGAAWDVASTRLTGRLSIPQIGCFADVPPCSMYFYDGVECVRSHEENARAHKRPRGYSCEELSGAFFGWDDAFPQMERLSQLEPLFISPWGTGCSRYTEALVTDGGILAAWQQSQQDYSQPLVGHFLPKDDVRRILNGE</sequence>
<proteinExistence type="predicted"/>
<dbReference type="InterPro" id="IPR036278">
    <property type="entry name" value="Sialidase_sf"/>
</dbReference>
<accession>A0A2G6KL83</accession>
<dbReference type="EMBL" id="PDSK01000039">
    <property type="protein sequence ID" value="PIE35579.1"/>
    <property type="molecule type" value="Genomic_DNA"/>
</dbReference>
<organism evidence="1 2">
    <name type="scientific">candidate division KSB3 bacterium</name>
    <dbReference type="NCBI Taxonomy" id="2044937"/>
    <lineage>
        <taxon>Bacteria</taxon>
        <taxon>candidate division KSB3</taxon>
    </lineage>
</organism>
<evidence type="ECO:0000313" key="2">
    <source>
        <dbReference type="Proteomes" id="UP000230821"/>
    </source>
</evidence>
<reference evidence="1 2" key="1">
    <citation type="submission" date="2017-10" db="EMBL/GenBank/DDBJ databases">
        <title>Novel microbial diversity and functional potential in the marine mammal oral microbiome.</title>
        <authorList>
            <person name="Dudek N.K."/>
            <person name="Sun C.L."/>
            <person name="Burstein D."/>
            <person name="Kantor R.S."/>
            <person name="Aliaga Goltsman D.S."/>
            <person name="Bik E.M."/>
            <person name="Thomas B.C."/>
            <person name="Banfield J.F."/>
            <person name="Relman D.A."/>
        </authorList>
    </citation>
    <scope>NUCLEOTIDE SEQUENCE [LARGE SCALE GENOMIC DNA]</scope>
    <source>
        <strain evidence="1">DOLJORAL78_47_16</strain>
    </source>
</reference>
<dbReference type="SUPFAM" id="SSF50939">
    <property type="entry name" value="Sialidases"/>
    <property type="match status" value="1"/>
</dbReference>
<dbReference type="AlphaFoldDB" id="A0A2G6KL83"/>
<evidence type="ECO:0000313" key="1">
    <source>
        <dbReference type="EMBL" id="PIE35579.1"/>
    </source>
</evidence>
<name>A0A2G6KL83_9BACT</name>
<dbReference type="Proteomes" id="UP000230821">
    <property type="component" value="Unassembled WGS sequence"/>
</dbReference>
<comment type="caution">
    <text evidence="1">The sequence shown here is derived from an EMBL/GenBank/DDBJ whole genome shotgun (WGS) entry which is preliminary data.</text>
</comment>
<protein>
    <recommendedName>
        <fullName evidence="3">Exo-alpha-sialidase</fullName>
    </recommendedName>
</protein>
<gene>
    <name evidence="1" type="ORF">CSA56_03615</name>
</gene>
<evidence type="ECO:0008006" key="3">
    <source>
        <dbReference type="Google" id="ProtNLM"/>
    </source>
</evidence>